<evidence type="ECO:0000256" key="1">
    <source>
        <dbReference type="ARBA" id="ARBA00004370"/>
    </source>
</evidence>
<dbReference type="GO" id="GO:0000166">
    <property type="term" value="F:nucleotide binding"/>
    <property type="evidence" value="ECO:0007669"/>
    <property type="project" value="UniProtKB-KW"/>
</dbReference>
<name>A0A6P0CGV7_9RHOB</name>
<dbReference type="InterPro" id="IPR001054">
    <property type="entry name" value="A/G_cyclase"/>
</dbReference>
<dbReference type="GO" id="GO:0004016">
    <property type="term" value="F:adenylate cyclase activity"/>
    <property type="evidence" value="ECO:0007669"/>
    <property type="project" value="TreeGrafter"/>
</dbReference>
<dbReference type="SUPFAM" id="SSF55073">
    <property type="entry name" value="Nucleotide cyclase"/>
    <property type="match status" value="1"/>
</dbReference>
<feature type="domain" description="Guanylate cyclase" evidence="9">
    <location>
        <begin position="216"/>
        <end position="343"/>
    </location>
</feature>
<feature type="transmembrane region" description="Helical" evidence="8">
    <location>
        <begin position="113"/>
        <end position="133"/>
    </location>
</feature>
<protein>
    <recommendedName>
        <fullName evidence="9">Guanylate cyclase domain-containing protein</fullName>
    </recommendedName>
</protein>
<reference evidence="10 11" key="1">
    <citation type="submission" date="2020-01" db="EMBL/GenBank/DDBJ databases">
        <title>Sulfitobacter sediminilitoris sp. nov., isolated from a tidal flat.</title>
        <authorList>
            <person name="Park S."/>
            <person name="Yoon J.-H."/>
        </authorList>
    </citation>
    <scope>NUCLEOTIDE SEQUENCE [LARGE SCALE GENOMIC DNA]</scope>
    <source>
        <strain evidence="10 11">JBTF-M27</strain>
    </source>
</reference>
<dbReference type="RefSeq" id="WP_164356521.1">
    <property type="nucleotide sequence ID" value="NZ_JAABNT010000046.1"/>
</dbReference>
<keyword evidence="2 8" id="KW-0812">Transmembrane</keyword>
<feature type="transmembrane region" description="Helical" evidence="8">
    <location>
        <begin position="68"/>
        <end position="93"/>
    </location>
</feature>
<evidence type="ECO:0000256" key="6">
    <source>
        <dbReference type="ARBA" id="ARBA00023239"/>
    </source>
</evidence>
<sequence>MEGKEARYYMFHRLGQWVAGFTHALWAITFAVNGVTVMAYYNIAVTLIFAVYGYFWPLRQGPMWYIHLLYFVEIPLHALLGTLFTGGAAMFWLFPLVPATACLVTPQFSWARKTAICTALTVCAISFGVLAIISQPWVIMPEAAIVFLFIINTTSVCSALVFYLGINQHLVEVAEAGLKREYERAETLLHNILPSPIALRLKNGERVIANEHREVSVIFADIANFTTASSQLSASELVESLDLIFTEFDNLADTFDAEKIKTIGDAYMVVVGVPEEKRNHAEIAIELATEMLSAAETISSRTHFDVNLRVGVNSGPVVAGVIGKRKFAYDLWGDAVNLASRMESQGMPGQIIVTENTAKLLSDRFTVTPVRYSAYKPTSDGPEARLLTRIVPRCRHQTGPKLCIHGECLL</sequence>
<organism evidence="10 11">
    <name type="scientific">Sulfitobacter sediminilitoris</name>
    <dbReference type="NCBI Taxonomy" id="2698830"/>
    <lineage>
        <taxon>Bacteria</taxon>
        <taxon>Pseudomonadati</taxon>
        <taxon>Pseudomonadota</taxon>
        <taxon>Alphaproteobacteria</taxon>
        <taxon>Rhodobacterales</taxon>
        <taxon>Roseobacteraceae</taxon>
        <taxon>Sulfitobacter</taxon>
    </lineage>
</organism>
<evidence type="ECO:0000313" key="11">
    <source>
        <dbReference type="Proteomes" id="UP000468591"/>
    </source>
</evidence>
<comment type="similarity">
    <text evidence="7">Belongs to the adenylyl cyclase class-4/guanylyl cyclase family.</text>
</comment>
<dbReference type="PROSITE" id="PS00452">
    <property type="entry name" value="GUANYLATE_CYCLASE_1"/>
    <property type="match status" value="1"/>
</dbReference>
<dbReference type="GO" id="GO:0004383">
    <property type="term" value="F:guanylate cyclase activity"/>
    <property type="evidence" value="ECO:0007669"/>
    <property type="project" value="TreeGrafter"/>
</dbReference>
<dbReference type="InterPro" id="IPR050401">
    <property type="entry name" value="Cyclic_nucleotide_synthase"/>
</dbReference>
<evidence type="ECO:0000256" key="4">
    <source>
        <dbReference type="ARBA" id="ARBA00022989"/>
    </source>
</evidence>
<evidence type="ECO:0000313" key="10">
    <source>
        <dbReference type="EMBL" id="NEK25167.1"/>
    </source>
</evidence>
<feature type="transmembrane region" description="Helical" evidence="8">
    <location>
        <begin position="14"/>
        <end position="32"/>
    </location>
</feature>
<feature type="transmembrane region" description="Helical" evidence="8">
    <location>
        <begin position="38"/>
        <end position="56"/>
    </location>
</feature>
<evidence type="ECO:0000256" key="5">
    <source>
        <dbReference type="ARBA" id="ARBA00023136"/>
    </source>
</evidence>
<dbReference type="GO" id="GO:0035556">
    <property type="term" value="P:intracellular signal transduction"/>
    <property type="evidence" value="ECO:0007669"/>
    <property type="project" value="InterPro"/>
</dbReference>
<dbReference type="PANTHER" id="PTHR11920:SF335">
    <property type="entry name" value="GUANYLATE CYCLASE"/>
    <property type="match status" value="1"/>
</dbReference>
<evidence type="ECO:0000259" key="9">
    <source>
        <dbReference type="PROSITE" id="PS50125"/>
    </source>
</evidence>
<proteinExistence type="inferred from homology"/>
<keyword evidence="5 8" id="KW-0472">Membrane</keyword>
<comment type="caution">
    <text evidence="10">The sequence shown here is derived from an EMBL/GenBank/DDBJ whole genome shotgun (WGS) entry which is preliminary data.</text>
</comment>
<evidence type="ECO:0000256" key="7">
    <source>
        <dbReference type="RuleBase" id="RU000405"/>
    </source>
</evidence>
<dbReference type="PANTHER" id="PTHR11920">
    <property type="entry name" value="GUANYLYL CYCLASE"/>
    <property type="match status" value="1"/>
</dbReference>
<dbReference type="Pfam" id="PF00211">
    <property type="entry name" value="Guanylate_cyc"/>
    <property type="match status" value="1"/>
</dbReference>
<gene>
    <name evidence="10" type="ORF">GV827_22640</name>
</gene>
<dbReference type="CDD" id="cd07302">
    <property type="entry name" value="CHD"/>
    <property type="match status" value="1"/>
</dbReference>
<evidence type="ECO:0000256" key="8">
    <source>
        <dbReference type="SAM" id="Phobius"/>
    </source>
</evidence>
<feature type="transmembrane region" description="Helical" evidence="8">
    <location>
        <begin position="145"/>
        <end position="166"/>
    </location>
</feature>
<dbReference type="Proteomes" id="UP000468591">
    <property type="component" value="Unassembled WGS sequence"/>
</dbReference>
<dbReference type="EMBL" id="JAABNT010000046">
    <property type="protein sequence ID" value="NEK25167.1"/>
    <property type="molecule type" value="Genomic_DNA"/>
</dbReference>
<dbReference type="Gene3D" id="3.30.70.1230">
    <property type="entry name" value="Nucleotide cyclase"/>
    <property type="match status" value="1"/>
</dbReference>
<keyword evidence="4 8" id="KW-1133">Transmembrane helix</keyword>
<dbReference type="GO" id="GO:0007168">
    <property type="term" value="P:receptor guanylyl cyclase signaling pathway"/>
    <property type="evidence" value="ECO:0007669"/>
    <property type="project" value="TreeGrafter"/>
</dbReference>
<dbReference type="PROSITE" id="PS50125">
    <property type="entry name" value="GUANYLATE_CYCLASE_2"/>
    <property type="match status" value="1"/>
</dbReference>
<evidence type="ECO:0000256" key="2">
    <source>
        <dbReference type="ARBA" id="ARBA00022692"/>
    </source>
</evidence>
<dbReference type="GO" id="GO:0005886">
    <property type="term" value="C:plasma membrane"/>
    <property type="evidence" value="ECO:0007669"/>
    <property type="project" value="TreeGrafter"/>
</dbReference>
<dbReference type="InterPro" id="IPR029787">
    <property type="entry name" value="Nucleotide_cyclase"/>
</dbReference>
<comment type="subcellular location">
    <subcellularLocation>
        <location evidence="1">Membrane</location>
    </subcellularLocation>
</comment>
<keyword evidence="3" id="KW-0547">Nucleotide-binding</keyword>
<evidence type="ECO:0000256" key="3">
    <source>
        <dbReference type="ARBA" id="ARBA00022741"/>
    </source>
</evidence>
<accession>A0A6P0CGV7</accession>
<dbReference type="SMART" id="SM00044">
    <property type="entry name" value="CYCc"/>
    <property type="match status" value="1"/>
</dbReference>
<dbReference type="GO" id="GO:0001653">
    <property type="term" value="F:peptide receptor activity"/>
    <property type="evidence" value="ECO:0007669"/>
    <property type="project" value="TreeGrafter"/>
</dbReference>
<keyword evidence="11" id="KW-1185">Reference proteome</keyword>
<keyword evidence="6 7" id="KW-0456">Lyase</keyword>
<dbReference type="InterPro" id="IPR018297">
    <property type="entry name" value="A/G_cyclase_CS"/>
</dbReference>
<dbReference type="AlphaFoldDB" id="A0A6P0CGV7"/>